<proteinExistence type="predicted"/>
<dbReference type="Pfam" id="PF14441">
    <property type="entry name" value="OTT_1508_deam"/>
    <property type="match status" value="1"/>
</dbReference>
<dbReference type="EMBL" id="FJOG01000001">
    <property type="protein sequence ID" value="CZR51077.1"/>
    <property type="molecule type" value="Genomic_DNA"/>
</dbReference>
<feature type="compositionally biased region" description="Acidic residues" evidence="1">
    <location>
        <begin position="588"/>
        <end position="608"/>
    </location>
</feature>
<gene>
    <name evidence="2" type="ORF">PAC_00952</name>
</gene>
<keyword evidence="3" id="KW-1185">Reference proteome</keyword>
<dbReference type="PANTHER" id="PTHR42037">
    <property type="match status" value="1"/>
</dbReference>
<evidence type="ECO:0000313" key="3">
    <source>
        <dbReference type="Proteomes" id="UP000184330"/>
    </source>
</evidence>
<dbReference type="OrthoDB" id="3251507at2759"/>
<reference evidence="2 3" key="1">
    <citation type="submission" date="2016-03" db="EMBL/GenBank/DDBJ databases">
        <authorList>
            <person name="Ploux O."/>
        </authorList>
    </citation>
    <scope>NUCLEOTIDE SEQUENCE [LARGE SCALE GENOMIC DNA]</scope>
    <source>
        <strain evidence="2 3">UAMH 11012</strain>
    </source>
</reference>
<feature type="region of interest" description="Disordered" evidence="1">
    <location>
        <begin position="566"/>
        <end position="608"/>
    </location>
</feature>
<sequence length="608" mass="68256">MEHELHKDNHAEINTNDAHWRPTGGLLEASEFDFFLLDSVIVIGVLGFKGMSMICMGVFIAAAEQSEGRTICCAKDTNTQSMNPAHAIGIHQQENNLAMSRSLGISPIEHKVTRRFYEPLLLLHALSPIRGERIKPEIIPDDPGSNHIQLRRSFTNAIAYICAYEKGPDYVTAVALEKTPQGVVVWLGANADVEEEVVTFLEEILACVHRVVEKNSVEDLHQEASLATQRLASMIAEFQAPRLNAYRADIINSCIIPCQKLMTDYVRSNGSADGDRSALEVNNLQQWLKKYFGDDTGRSTGPSLFDLSKACYDIRHTQYLKTVSMFAGQGQTRHETFERLYKLLGKLGKPLKSSKTLTEAATKLVQDFSQGFTVKTVRSSVLKPLPFRGRKEATIECIVHRMFSDSSEETEFMNRLRSLGSWEGEEIDSFLKRERATKTRVHAELLLIDHFERNSCNFLGQGEKYIGCSKPACYLCHMYITQHPGRYTIPASHNKLYVGWRPPDVYVQESGTSGLLQVQEKILLQMIDLVRSDLSSEMRSRNMRLPYHTDSTTGITTTLESMLLGETDTPPAAYPDDLEQSTPNLPEPNEDVELMTSEDEDDEGGVPI</sequence>
<dbReference type="InterPro" id="IPR027796">
    <property type="entry name" value="OTT_1508_deam-like"/>
</dbReference>
<name>A0A1L7WE69_9HELO</name>
<evidence type="ECO:0000256" key="1">
    <source>
        <dbReference type="SAM" id="MobiDB-lite"/>
    </source>
</evidence>
<accession>A0A1L7WE69</accession>
<evidence type="ECO:0000313" key="2">
    <source>
        <dbReference type="EMBL" id="CZR51077.1"/>
    </source>
</evidence>
<dbReference type="PANTHER" id="PTHR42037:SF1">
    <property type="match status" value="1"/>
</dbReference>
<dbReference type="AlphaFoldDB" id="A0A1L7WE69"/>
<organism evidence="2 3">
    <name type="scientific">Phialocephala subalpina</name>
    <dbReference type="NCBI Taxonomy" id="576137"/>
    <lineage>
        <taxon>Eukaryota</taxon>
        <taxon>Fungi</taxon>
        <taxon>Dikarya</taxon>
        <taxon>Ascomycota</taxon>
        <taxon>Pezizomycotina</taxon>
        <taxon>Leotiomycetes</taxon>
        <taxon>Helotiales</taxon>
        <taxon>Mollisiaceae</taxon>
        <taxon>Phialocephala</taxon>
        <taxon>Phialocephala fortinii species complex</taxon>
    </lineage>
</organism>
<dbReference type="Proteomes" id="UP000184330">
    <property type="component" value="Unassembled WGS sequence"/>
</dbReference>
<protein>
    <submittedName>
        <fullName evidence="2">Uncharacterized protein</fullName>
    </submittedName>
</protein>